<keyword evidence="3" id="KW-1185">Reference proteome</keyword>
<dbReference type="EMBL" id="CP089277">
    <property type="protein sequence ID" value="USP78002.1"/>
    <property type="molecule type" value="Genomic_DNA"/>
</dbReference>
<feature type="transmembrane region" description="Helical" evidence="1">
    <location>
        <begin position="28"/>
        <end position="49"/>
    </location>
</feature>
<evidence type="ECO:0000256" key="1">
    <source>
        <dbReference type="SAM" id="Phobius"/>
    </source>
</evidence>
<dbReference type="OrthoDB" id="1935484at2759"/>
<reference evidence="2" key="1">
    <citation type="submission" date="2021-12" db="EMBL/GenBank/DDBJ databases">
        <title>Curvularia clavata genome.</title>
        <authorList>
            <person name="Cao Y."/>
        </authorList>
    </citation>
    <scope>NUCLEOTIDE SEQUENCE</scope>
    <source>
        <strain evidence="2">Yc1106</strain>
    </source>
</reference>
<evidence type="ECO:0000313" key="3">
    <source>
        <dbReference type="Proteomes" id="UP001056012"/>
    </source>
</evidence>
<dbReference type="Proteomes" id="UP001056012">
    <property type="component" value="Chromosome 4"/>
</dbReference>
<gene>
    <name evidence="2" type="ORF">yc1106_05276</name>
</gene>
<keyword evidence="1" id="KW-0812">Transmembrane</keyword>
<protein>
    <submittedName>
        <fullName evidence="2">Uncharacterized protein</fullName>
    </submittedName>
</protein>
<evidence type="ECO:0000313" key="2">
    <source>
        <dbReference type="EMBL" id="USP78002.1"/>
    </source>
</evidence>
<dbReference type="AlphaFoldDB" id="A0A9Q8Z9E2"/>
<keyword evidence="1" id="KW-1133">Transmembrane helix</keyword>
<accession>A0A9Q8Z9E2</accession>
<keyword evidence="1" id="KW-0472">Membrane</keyword>
<proteinExistence type="predicted"/>
<organism evidence="2 3">
    <name type="scientific">Curvularia clavata</name>
    <dbReference type="NCBI Taxonomy" id="95742"/>
    <lineage>
        <taxon>Eukaryota</taxon>
        <taxon>Fungi</taxon>
        <taxon>Dikarya</taxon>
        <taxon>Ascomycota</taxon>
        <taxon>Pezizomycotina</taxon>
        <taxon>Dothideomycetes</taxon>
        <taxon>Pleosporomycetidae</taxon>
        <taxon>Pleosporales</taxon>
        <taxon>Pleosporineae</taxon>
        <taxon>Pleosporaceae</taxon>
        <taxon>Curvularia</taxon>
    </lineage>
</organism>
<dbReference type="VEuPathDB" id="FungiDB:yc1106_05276"/>
<sequence>MFVQSGNIISTNIYRDDDKPLYRRGNKILLAICSFNILLFYLVKLFYIWRNKVRDRRWNAMTKEEQQDYLLTTKDEARRTKAKYSICNKNVYNFNEAGFLIGKITTQLIVTASERRGHPKAIQLGGRNFRLHAAALENQLPHIMHFATRADVLPEIVNGRSYATV</sequence>
<name>A0A9Q8Z9E2_CURCL</name>